<dbReference type="PROSITE" id="PS51257">
    <property type="entry name" value="PROKAR_LIPOPROTEIN"/>
    <property type="match status" value="1"/>
</dbReference>
<organism evidence="1">
    <name type="scientific">uncultured Flavobacteriaceae bacterium</name>
    <dbReference type="NCBI Taxonomy" id="165436"/>
    <lineage>
        <taxon>Bacteria</taxon>
        <taxon>Pseudomonadati</taxon>
        <taxon>Bacteroidota</taxon>
        <taxon>Flavobacteriia</taxon>
        <taxon>Flavobacteriales</taxon>
        <taxon>Flavobacteriaceae</taxon>
        <taxon>environmental samples</taxon>
    </lineage>
</organism>
<accession>Q2YZF2</accession>
<evidence type="ECO:0008006" key="2">
    <source>
        <dbReference type="Google" id="ProtNLM"/>
    </source>
</evidence>
<proteinExistence type="predicted"/>
<protein>
    <recommendedName>
        <fullName evidence="2">Lipocalin-like domain-containing protein</fullName>
    </recommendedName>
</protein>
<dbReference type="EMBL" id="AJ937771">
    <property type="protein sequence ID" value="CAI78705.1"/>
    <property type="molecule type" value="Genomic_DNA"/>
</dbReference>
<name>Q2YZF2_9FLAO</name>
<reference evidence="1" key="1">
    <citation type="journal article" date="2005" name="Environ. Microbiol.">
        <title>Lateral gene transfer and phylogenetic assignment of environmental fosmid clones.</title>
        <authorList>
            <person name="Nesbo C.L."/>
            <person name="Boucher Y."/>
            <person name="Dlutek M."/>
            <person name="Doolittle F.W."/>
        </authorList>
    </citation>
    <scope>NUCLEOTIDE SEQUENCE</scope>
</reference>
<sequence length="142" mass="15792">MHLKFLISIILIIIISSCSINNEDDTPKFVRSEWHLKNVSGGLAGVNNDFDFNQIIWMFDEFQSSITVLNNNTNPLEDGLDSGSYVYSILNDGNNTFLIIDGNEYGSITVLTNNLIINQNLTSTGTGADGFIYSFQLVETIE</sequence>
<evidence type="ECO:0000313" key="1">
    <source>
        <dbReference type="EMBL" id="CAI78705.1"/>
    </source>
</evidence>
<dbReference type="AlphaFoldDB" id="Q2YZF2"/>